<feature type="region of interest" description="Disordered" evidence="1">
    <location>
        <begin position="87"/>
        <end position="109"/>
    </location>
</feature>
<comment type="caution">
    <text evidence="2">The sequence shown here is derived from an EMBL/GenBank/DDBJ whole genome shotgun (WGS) entry which is preliminary data.</text>
</comment>
<sequence>MTSDPSSGNFSTQVYHKVPLSDYGPPPHRYYTIGGYGKRPTSHSTISAPRYERRFLPVHQRPDPHYMREVIASPHTHQTLANGYHRYAGSSSAESPRYTGGSSSGSGVDSPAGYAPRYATNTLRSASVIGIPKYEGKAAKRHLNGYTNHAFRRSASNSSLNDLSMHPTHSGHQSESHRLQPMAVQYPPEPVRYIDVSTLPRKGSSLSEVPRLVLLIILCASLQKY</sequence>
<reference evidence="2" key="1">
    <citation type="submission" date="2020-06" db="EMBL/GenBank/DDBJ databases">
        <title>Draft genome of Bugula neritina, a colonial animal packing powerful symbionts and potential medicines.</title>
        <authorList>
            <person name="Rayko M."/>
        </authorList>
    </citation>
    <scope>NUCLEOTIDE SEQUENCE [LARGE SCALE GENOMIC DNA]</scope>
    <source>
        <strain evidence="2">Kwan_BN1</strain>
    </source>
</reference>
<dbReference type="AlphaFoldDB" id="A0A7J7JFN5"/>
<gene>
    <name evidence="2" type="ORF">EB796_016772</name>
</gene>
<organism evidence="2 3">
    <name type="scientific">Bugula neritina</name>
    <name type="common">Brown bryozoan</name>
    <name type="synonym">Sertularia neritina</name>
    <dbReference type="NCBI Taxonomy" id="10212"/>
    <lineage>
        <taxon>Eukaryota</taxon>
        <taxon>Metazoa</taxon>
        <taxon>Spiralia</taxon>
        <taxon>Lophotrochozoa</taxon>
        <taxon>Bryozoa</taxon>
        <taxon>Gymnolaemata</taxon>
        <taxon>Cheilostomatida</taxon>
        <taxon>Flustrina</taxon>
        <taxon>Buguloidea</taxon>
        <taxon>Bugulidae</taxon>
        <taxon>Bugula</taxon>
    </lineage>
</organism>
<dbReference type="Proteomes" id="UP000593567">
    <property type="component" value="Unassembled WGS sequence"/>
</dbReference>
<accession>A0A7J7JFN5</accession>
<evidence type="ECO:0000256" key="1">
    <source>
        <dbReference type="SAM" id="MobiDB-lite"/>
    </source>
</evidence>
<keyword evidence="3" id="KW-1185">Reference proteome</keyword>
<name>A0A7J7JFN5_BUGNE</name>
<protein>
    <submittedName>
        <fullName evidence="2">Uncharacterized protein</fullName>
    </submittedName>
</protein>
<feature type="region of interest" description="Disordered" evidence="1">
    <location>
        <begin position="158"/>
        <end position="178"/>
    </location>
</feature>
<evidence type="ECO:0000313" key="3">
    <source>
        <dbReference type="Proteomes" id="UP000593567"/>
    </source>
</evidence>
<evidence type="ECO:0000313" key="2">
    <source>
        <dbReference type="EMBL" id="KAF6024935.1"/>
    </source>
</evidence>
<dbReference type="EMBL" id="VXIV02002513">
    <property type="protein sequence ID" value="KAF6024935.1"/>
    <property type="molecule type" value="Genomic_DNA"/>
</dbReference>
<proteinExistence type="predicted"/>